<feature type="chain" id="PRO_5020828114" description="F-box domain-containing protein" evidence="1">
    <location>
        <begin position="20"/>
        <end position="210"/>
    </location>
</feature>
<feature type="signal peptide" evidence="1">
    <location>
        <begin position="1"/>
        <end position="19"/>
    </location>
</feature>
<dbReference type="OrthoDB" id="3055278at2759"/>
<evidence type="ECO:0000256" key="1">
    <source>
        <dbReference type="SAM" id="SignalP"/>
    </source>
</evidence>
<evidence type="ECO:0008006" key="4">
    <source>
        <dbReference type="Google" id="ProtNLM"/>
    </source>
</evidence>
<protein>
    <recommendedName>
        <fullName evidence="4">F-box domain-containing protein</fullName>
    </recommendedName>
</protein>
<dbReference type="EMBL" id="ML179090">
    <property type="protein sequence ID" value="THV01390.1"/>
    <property type="molecule type" value="Genomic_DNA"/>
</dbReference>
<gene>
    <name evidence="2" type="ORF">K435DRAFT_793337</name>
</gene>
<sequence>MYTALLLRLLQCKSWTALCSTIILRLTEFRLPEGSESEIPFVAGGFLSLLQRSNCSQLTTLVVKSPTLGLQYTVISILKHTPSLINLTIYDAVPRSGDLDYLPIITPGFLRGLLVPDSLSLFGSSSIIVPKLRNLWLKARGDTFDEGAFVDMVLSRWLPNGLEHSVYADLEELKFVDLLVVGRRVDKDVWNRLDGVGATGLRVRLLDGLE</sequence>
<name>A0A4S8MFJ2_DENBC</name>
<organism evidence="2 3">
    <name type="scientific">Dendrothele bispora (strain CBS 962.96)</name>
    <dbReference type="NCBI Taxonomy" id="1314807"/>
    <lineage>
        <taxon>Eukaryota</taxon>
        <taxon>Fungi</taxon>
        <taxon>Dikarya</taxon>
        <taxon>Basidiomycota</taxon>
        <taxon>Agaricomycotina</taxon>
        <taxon>Agaricomycetes</taxon>
        <taxon>Agaricomycetidae</taxon>
        <taxon>Agaricales</taxon>
        <taxon>Agaricales incertae sedis</taxon>
        <taxon>Dendrothele</taxon>
    </lineage>
</organism>
<evidence type="ECO:0000313" key="2">
    <source>
        <dbReference type="EMBL" id="THV01390.1"/>
    </source>
</evidence>
<dbReference type="Proteomes" id="UP000297245">
    <property type="component" value="Unassembled WGS sequence"/>
</dbReference>
<reference evidence="2 3" key="1">
    <citation type="journal article" date="2019" name="Nat. Ecol. Evol.">
        <title>Megaphylogeny resolves global patterns of mushroom evolution.</title>
        <authorList>
            <person name="Varga T."/>
            <person name="Krizsan K."/>
            <person name="Foldi C."/>
            <person name="Dima B."/>
            <person name="Sanchez-Garcia M."/>
            <person name="Sanchez-Ramirez S."/>
            <person name="Szollosi G.J."/>
            <person name="Szarkandi J.G."/>
            <person name="Papp V."/>
            <person name="Albert L."/>
            <person name="Andreopoulos W."/>
            <person name="Angelini C."/>
            <person name="Antonin V."/>
            <person name="Barry K.W."/>
            <person name="Bougher N.L."/>
            <person name="Buchanan P."/>
            <person name="Buyck B."/>
            <person name="Bense V."/>
            <person name="Catcheside P."/>
            <person name="Chovatia M."/>
            <person name="Cooper J."/>
            <person name="Damon W."/>
            <person name="Desjardin D."/>
            <person name="Finy P."/>
            <person name="Geml J."/>
            <person name="Haridas S."/>
            <person name="Hughes K."/>
            <person name="Justo A."/>
            <person name="Karasinski D."/>
            <person name="Kautmanova I."/>
            <person name="Kiss B."/>
            <person name="Kocsube S."/>
            <person name="Kotiranta H."/>
            <person name="LaButti K.M."/>
            <person name="Lechner B.E."/>
            <person name="Liimatainen K."/>
            <person name="Lipzen A."/>
            <person name="Lukacs Z."/>
            <person name="Mihaltcheva S."/>
            <person name="Morgado L.N."/>
            <person name="Niskanen T."/>
            <person name="Noordeloos M.E."/>
            <person name="Ohm R.A."/>
            <person name="Ortiz-Santana B."/>
            <person name="Ovrebo C."/>
            <person name="Racz N."/>
            <person name="Riley R."/>
            <person name="Savchenko A."/>
            <person name="Shiryaev A."/>
            <person name="Soop K."/>
            <person name="Spirin V."/>
            <person name="Szebenyi C."/>
            <person name="Tomsovsky M."/>
            <person name="Tulloss R.E."/>
            <person name="Uehling J."/>
            <person name="Grigoriev I.V."/>
            <person name="Vagvolgyi C."/>
            <person name="Papp T."/>
            <person name="Martin F.M."/>
            <person name="Miettinen O."/>
            <person name="Hibbett D.S."/>
            <person name="Nagy L.G."/>
        </authorList>
    </citation>
    <scope>NUCLEOTIDE SEQUENCE [LARGE SCALE GENOMIC DNA]</scope>
    <source>
        <strain evidence="2 3">CBS 962.96</strain>
    </source>
</reference>
<keyword evidence="1" id="KW-0732">Signal</keyword>
<accession>A0A4S8MFJ2</accession>
<dbReference type="AlphaFoldDB" id="A0A4S8MFJ2"/>
<evidence type="ECO:0000313" key="3">
    <source>
        <dbReference type="Proteomes" id="UP000297245"/>
    </source>
</evidence>
<proteinExistence type="predicted"/>
<keyword evidence="3" id="KW-1185">Reference proteome</keyword>